<dbReference type="AlphaFoldDB" id="A0A811LQE8"/>
<dbReference type="Proteomes" id="UP000783686">
    <property type="component" value="Unassembled WGS sequence"/>
</dbReference>
<reference evidence="2" key="1">
    <citation type="submission" date="2020-09" db="EMBL/GenBank/DDBJ databases">
        <authorList>
            <person name="Kikuchi T."/>
        </authorList>
    </citation>
    <scope>NUCLEOTIDE SEQUENCE</scope>
    <source>
        <strain evidence="2">SH1</strain>
    </source>
</reference>
<evidence type="ECO:0000256" key="1">
    <source>
        <dbReference type="SAM" id="MobiDB-lite"/>
    </source>
</evidence>
<dbReference type="Proteomes" id="UP000614601">
    <property type="component" value="Unassembled WGS sequence"/>
</dbReference>
<gene>
    <name evidence="2" type="ORF">BOKJ2_LOCUS13862</name>
</gene>
<name>A0A811LQE8_9BILA</name>
<comment type="caution">
    <text evidence="2">The sequence shown here is derived from an EMBL/GenBank/DDBJ whole genome shotgun (WGS) entry which is preliminary data.</text>
</comment>
<evidence type="ECO:0000313" key="2">
    <source>
        <dbReference type="EMBL" id="CAD5229891.1"/>
    </source>
</evidence>
<sequence>MKDYQKKLPEDAQSFAKAKQGEIDKRIKEAPRKVKKLSRKFYKKFVAIRSDHNNTYNEHVMKLNRVLNEPDRQVFDKLVQAEALDLYEAVI</sequence>
<protein>
    <submittedName>
        <fullName evidence="2">Uncharacterized protein</fullName>
    </submittedName>
</protein>
<organism evidence="2 3">
    <name type="scientific">Bursaphelenchus okinawaensis</name>
    <dbReference type="NCBI Taxonomy" id="465554"/>
    <lineage>
        <taxon>Eukaryota</taxon>
        <taxon>Metazoa</taxon>
        <taxon>Ecdysozoa</taxon>
        <taxon>Nematoda</taxon>
        <taxon>Chromadorea</taxon>
        <taxon>Rhabditida</taxon>
        <taxon>Tylenchina</taxon>
        <taxon>Tylenchomorpha</taxon>
        <taxon>Aphelenchoidea</taxon>
        <taxon>Aphelenchoididae</taxon>
        <taxon>Bursaphelenchus</taxon>
    </lineage>
</organism>
<accession>A0A811LQE8</accession>
<dbReference type="EMBL" id="CAJFCW020000006">
    <property type="protein sequence ID" value="CAG9127304.1"/>
    <property type="molecule type" value="Genomic_DNA"/>
</dbReference>
<dbReference type="EMBL" id="CAJFDH010000006">
    <property type="protein sequence ID" value="CAD5229891.1"/>
    <property type="molecule type" value="Genomic_DNA"/>
</dbReference>
<keyword evidence="3" id="KW-1185">Reference proteome</keyword>
<proteinExistence type="predicted"/>
<feature type="compositionally biased region" description="Basic and acidic residues" evidence="1">
    <location>
        <begin position="1"/>
        <end position="10"/>
    </location>
</feature>
<evidence type="ECO:0000313" key="3">
    <source>
        <dbReference type="Proteomes" id="UP000614601"/>
    </source>
</evidence>
<feature type="region of interest" description="Disordered" evidence="1">
    <location>
        <begin position="1"/>
        <end position="24"/>
    </location>
</feature>